<comment type="caution">
    <text evidence="1">The sequence shown here is derived from an EMBL/GenBank/DDBJ whole genome shotgun (WGS) entry which is preliminary data.</text>
</comment>
<accession>A0A1E7M1K9</accession>
<keyword evidence="2" id="KW-1185">Reference proteome</keyword>
<gene>
    <name evidence="1" type="ORF">AN221_01470</name>
</gene>
<evidence type="ECO:0000313" key="1">
    <source>
        <dbReference type="EMBL" id="OEV22355.1"/>
    </source>
</evidence>
<sequence length="168" mass="18695">MRTMNTMELEIGLYDWSALPCRSCPSAAHVPAELLRMARAQNREEARPKAIEYHVLQESWATPTVVPVARVLMAGLADRSISAAARNQFLDLLWSFVIVDDEDLAAQCLDAVRGGIWALYEEILSGDSQGSALLAYWLVKDAETTPARVERLLATARHLLPEDLCEED</sequence>
<protein>
    <submittedName>
        <fullName evidence="1">Uncharacterized protein</fullName>
    </submittedName>
</protein>
<reference evidence="1 2" key="1">
    <citation type="journal article" date="2016" name="Front. Microbiol.">
        <title>Comparative Genomics Analysis of Streptomyces Species Reveals Their Adaptation to the Marine Environment and Their Diversity at the Genomic Level.</title>
        <authorList>
            <person name="Tian X."/>
            <person name="Zhang Z."/>
            <person name="Yang T."/>
            <person name="Chen M."/>
            <person name="Li J."/>
            <person name="Chen F."/>
            <person name="Yang J."/>
            <person name="Li W."/>
            <person name="Zhang B."/>
            <person name="Zhang Z."/>
            <person name="Wu J."/>
            <person name="Zhang C."/>
            <person name="Long L."/>
            <person name="Xiao J."/>
        </authorList>
    </citation>
    <scope>NUCLEOTIDE SEQUENCE [LARGE SCALE GENOMIC DNA]</scope>
    <source>
        <strain evidence="1 2">SCSIO M10372</strain>
    </source>
</reference>
<evidence type="ECO:0000313" key="2">
    <source>
        <dbReference type="Proteomes" id="UP000175971"/>
    </source>
</evidence>
<dbReference type="Proteomes" id="UP000175971">
    <property type="component" value="Unassembled WGS sequence"/>
</dbReference>
<name>A0A1E7M1K9_9ACTN</name>
<dbReference type="EMBL" id="LJGZ01000004">
    <property type="protein sequence ID" value="OEV22355.1"/>
    <property type="molecule type" value="Genomic_DNA"/>
</dbReference>
<proteinExistence type="predicted"/>
<dbReference type="AlphaFoldDB" id="A0A1E7M1K9"/>
<organism evidence="1 2">
    <name type="scientific">Streptomyces nanshensis</name>
    <dbReference type="NCBI Taxonomy" id="518642"/>
    <lineage>
        <taxon>Bacteria</taxon>
        <taxon>Bacillati</taxon>
        <taxon>Actinomycetota</taxon>
        <taxon>Actinomycetes</taxon>
        <taxon>Kitasatosporales</taxon>
        <taxon>Streptomycetaceae</taxon>
        <taxon>Streptomyces</taxon>
    </lineage>
</organism>